<dbReference type="InterPro" id="IPR002912">
    <property type="entry name" value="ACT_dom"/>
</dbReference>
<evidence type="ECO:0000313" key="12">
    <source>
        <dbReference type="Proteomes" id="UP001501676"/>
    </source>
</evidence>
<dbReference type="InterPro" id="IPR043519">
    <property type="entry name" value="NT_sf"/>
</dbReference>
<evidence type="ECO:0000256" key="4">
    <source>
        <dbReference type="ARBA" id="ARBA00022801"/>
    </source>
</evidence>
<comment type="domain">
    <text evidence="7">Has four distinct domains: an N-terminal nucleotidyltransferase (NT) domain responsible for UTase activity, a central HD domain that encodes UR activity, and two C-terminal ACT domains that seem to have a role in glutamine sensing.</text>
</comment>
<dbReference type="PANTHER" id="PTHR47320:SF1">
    <property type="entry name" value="BIFUNCTIONAL URIDYLYLTRANSFERASE_URIDYLYL-REMOVING ENZYME"/>
    <property type="match status" value="1"/>
</dbReference>
<comment type="cofactor">
    <cofactor evidence="7">
        <name>Mg(2+)</name>
        <dbReference type="ChEBI" id="CHEBI:18420"/>
    </cofactor>
</comment>
<feature type="domain" description="ACT" evidence="9">
    <location>
        <begin position="731"/>
        <end position="795"/>
    </location>
</feature>
<comment type="caution">
    <text evidence="7">Lacks conserved residue(s) required for the propagation of feature annotation.</text>
</comment>
<name>A0ABP6T2X3_9ACTN</name>
<evidence type="ECO:0000256" key="8">
    <source>
        <dbReference type="SAM" id="MobiDB-lite"/>
    </source>
</evidence>
<evidence type="ECO:0000256" key="2">
    <source>
        <dbReference type="ARBA" id="ARBA00022695"/>
    </source>
</evidence>
<dbReference type="EMBL" id="BAAAYN010000030">
    <property type="protein sequence ID" value="GAA3391070.1"/>
    <property type="molecule type" value="Genomic_DNA"/>
</dbReference>
<proteinExistence type="inferred from homology"/>
<feature type="region of interest" description="Disordered" evidence="8">
    <location>
        <begin position="1"/>
        <end position="53"/>
    </location>
</feature>
<keyword evidence="4 7" id="KW-0378">Hydrolase</keyword>
<comment type="catalytic activity">
    <reaction evidence="7">
        <text>[protein-PII]-L-tyrosine + UTP = [protein-PII]-uridylyl-L-tyrosine + diphosphate</text>
        <dbReference type="Rhea" id="RHEA:13673"/>
        <dbReference type="Rhea" id="RHEA-COMP:12147"/>
        <dbReference type="Rhea" id="RHEA-COMP:12148"/>
        <dbReference type="ChEBI" id="CHEBI:33019"/>
        <dbReference type="ChEBI" id="CHEBI:46398"/>
        <dbReference type="ChEBI" id="CHEBI:46858"/>
        <dbReference type="ChEBI" id="CHEBI:90602"/>
        <dbReference type="EC" id="2.7.7.59"/>
    </reaction>
</comment>
<dbReference type="SUPFAM" id="SSF55021">
    <property type="entry name" value="ACT-like"/>
    <property type="match status" value="1"/>
</dbReference>
<dbReference type="InterPro" id="IPR013546">
    <property type="entry name" value="PII_UdlTrfase/GS_AdlTrfase"/>
</dbReference>
<dbReference type="PROSITE" id="PS51671">
    <property type="entry name" value="ACT"/>
    <property type="match status" value="1"/>
</dbReference>
<gene>
    <name evidence="7" type="primary">glnD</name>
    <name evidence="11" type="ORF">GCM10020369_47530</name>
</gene>
<keyword evidence="6 7" id="KW-0511">Multifunctional enzyme</keyword>
<reference evidence="12" key="1">
    <citation type="journal article" date="2019" name="Int. J. Syst. Evol. Microbiol.">
        <title>The Global Catalogue of Microorganisms (GCM) 10K type strain sequencing project: providing services to taxonomists for standard genome sequencing and annotation.</title>
        <authorList>
            <consortium name="The Broad Institute Genomics Platform"/>
            <consortium name="The Broad Institute Genome Sequencing Center for Infectious Disease"/>
            <person name="Wu L."/>
            <person name="Ma J."/>
        </authorList>
    </citation>
    <scope>NUCLEOTIDE SEQUENCE [LARGE SCALE GENOMIC DNA]</scope>
    <source>
        <strain evidence="12">JCM 9458</strain>
    </source>
</reference>
<dbReference type="Pfam" id="PF08335">
    <property type="entry name" value="GlnD_UR_UTase"/>
    <property type="match status" value="1"/>
</dbReference>
<dbReference type="InterPro" id="IPR010043">
    <property type="entry name" value="UTase/UR"/>
</dbReference>
<sequence length="795" mass="84183">MPSDKRVGPDEKRVGPDDRHVGGLNEPAGSSDPAGRRAPDARAPFAPTGPPPRAQLSDALDRWLAGLLPPVAGVALVAVGSLGRREVVARSDVDLVLLHTGHPRISEIAESVWYPIWDSAVGLDHAVRTVDEAVTVARSDVKAALGLLDARYVAGDRALADELAAAVRAAWRASPAGWLGELRELTVARWQTAGELAFLLEPDLKEARGGIRDAVTLRALAYAQLVDAPRGSVRDAYRLLLDTRDALHRVADRALDRLLLAEQDAVAEVLNYSDADALLHDVADAARTIAYASDTAWRQVDGLLSKRRRWPIRRRSTVNRRPLADGVVEQNGEVVLARGVDPALDPVLPLRFAAAAAVANLPPGRAALERLAVAAPPLPDVWPESALQSLVALLGAGEAAIGIWEACDRHGMVEKWLPEWGRVRSLPQRNALHRYTVDRHLVAAAVAAAPLARRVARPDLLLIGALLHDIGKGLPGDHSEVGAEIAGRIATRLGLSAEDTDALVRLVRYHLLLADTATRRDLDDPATLEVVAEAVRSDGVLLDVLHALTESDAAATGPAAWSSWKAGLVSDLVRRVHVLIGQGSPPAVRQRPAEVFAATAASSRSGLGAGLPGPGECTVAIHGDEVAVVGGEGVQQLLSRTAGICALHRLDVYAADAGTFDGQPVVVVRAAPRFGRLPDPALLTADLRRAVAGNYDVAAALSQREAEARDREAPAPPQVSWLPDASSDATVLELRAEDRRGLLHDVTAALEESGAVVRGARVSTFGSAVVDAFYLIGSDLERDEIAKAVLAAAQP</sequence>
<dbReference type="PROSITE" id="PS51831">
    <property type="entry name" value="HD"/>
    <property type="match status" value="1"/>
</dbReference>
<keyword evidence="2 7" id="KW-0548">Nucleotidyltransferase</keyword>
<evidence type="ECO:0000256" key="6">
    <source>
        <dbReference type="ARBA" id="ARBA00023268"/>
    </source>
</evidence>
<dbReference type="PANTHER" id="PTHR47320">
    <property type="entry name" value="BIFUNCTIONAL URIDYLYLTRANSFERASE/URIDYLYL-REMOVING ENZYME"/>
    <property type="match status" value="1"/>
</dbReference>
<dbReference type="EC" id="3.1.4.-" evidence="7"/>
<dbReference type="CDD" id="cd00077">
    <property type="entry name" value="HDc"/>
    <property type="match status" value="1"/>
</dbReference>
<dbReference type="CDD" id="cd05401">
    <property type="entry name" value="NT_GlnE_GlnD_like"/>
    <property type="match status" value="1"/>
</dbReference>
<feature type="region of interest" description="Uridylyltransferase" evidence="7">
    <location>
        <begin position="1"/>
        <end position="322"/>
    </location>
</feature>
<dbReference type="GO" id="GO:0016779">
    <property type="term" value="F:nucleotidyltransferase activity"/>
    <property type="evidence" value="ECO:0007669"/>
    <property type="project" value="UniProtKB-KW"/>
</dbReference>
<evidence type="ECO:0000259" key="9">
    <source>
        <dbReference type="PROSITE" id="PS51671"/>
    </source>
</evidence>
<dbReference type="InterPro" id="IPR006674">
    <property type="entry name" value="HD_domain"/>
</dbReference>
<dbReference type="SMART" id="SM00471">
    <property type="entry name" value="HDc"/>
    <property type="match status" value="1"/>
</dbReference>
<dbReference type="InterPro" id="IPR003607">
    <property type="entry name" value="HD/PDEase_dom"/>
</dbReference>
<organism evidence="11 12">
    <name type="scientific">Cryptosporangium minutisporangium</name>
    <dbReference type="NCBI Taxonomy" id="113569"/>
    <lineage>
        <taxon>Bacteria</taxon>
        <taxon>Bacillati</taxon>
        <taxon>Actinomycetota</taxon>
        <taxon>Actinomycetes</taxon>
        <taxon>Cryptosporangiales</taxon>
        <taxon>Cryptosporangiaceae</taxon>
        <taxon>Cryptosporangium</taxon>
    </lineage>
</organism>
<keyword evidence="5 7" id="KW-0460">Magnesium</keyword>
<comment type="catalytic activity">
    <reaction evidence="7">
        <text>[protein-PII]-uridylyl-L-tyrosine + H2O = [protein-PII]-L-tyrosine + UMP + H(+)</text>
        <dbReference type="Rhea" id="RHEA:48600"/>
        <dbReference type="Rhea" id="RHEA-COMP:12147"/>
        <dbReference type="Rhea" id="RHEA-COMP:12148"/>
        <dbReference type="ChEBI" id="CHEBI:15377"/>
        <dbReference type="ChEBI" id="CHEBI:15378"/>
        <dbReference type="ChEBI" id="CHEBI:46858"/>
        <dbReference type="ChEBI" id="CHEBI:57865"/>
        <dbReference type="ChEBI" id="CHEBI:90602"/>
    </reaction>
</comment>
<dbReference type="EC" id="2.7.7.59" evidence="7"/>
<keyword evidence="3" id="KW-0677">Repeat</keyword>
<dbReference type="SUPFAM" id="SSF109604">
    <property type="entry name" value="HD-domain/PDEase-like"/>
    <property type="match status" value="1"/>
</dbReference>
<dbReference type="HAMAP" id="MF_00277">
    <property type="entry name" value="PII_uridylyl_transf"/>
    <property type="match status" value="1"/>
</dbReference>
<feature type="domain" description="HD" evidence="10">
    <location>
        <begin position="437"/>
        <end position="538"/>
    </location>
</feature>
<evidence type="ECO:0000256" key="5">
    <source>
        <dbReference type="ARBA" id="ARBA00022842"/>
    </source>
</evidence>
<protein>
    <recommendedName>
        <fullName evidence="7">Bifunctional uridylyltransferase/uridylyl-removing enzyme</fullName>
        <shortName evidence="7">UTase/UR</shortName>
    </recommendedName>
    <alternativeName>
        <fullName evidence="7">Bifunctional [protein-PII] modification enzyme</fullName>
    </alternativeName>
    <alternativeName>
        <fullName evidence="7">Bifunctional nitrogen sensor protein</fullName>
    </alternativeName>
    <domain>
        <recommendedName>
            <fullName evidence="7">[Protein-PII] uridylyltransferase</fullName>
            <shortName evidence="7">PII uridylyltransferase</shortName>
            <shortName evidence="7">UTase</shortName>
            <ecNumber evidence="7">2.7.7.59</ecNumber>
        </recommendedName>
    </domain>
    <domain>
        <recommendedName>
            <fullName evidence="7">[Protein-PII]-UMP uridylyl-removing enzyme</fullName>
            <shortName evidence="7">UR</shortName>
            <ecNumber evidence="7">3.1.4.-</ecNumber>
        </recommendedName>
    </domain>
</protein>
<dbReference type="SUPFAM" id="SSF81593">
    <property type="entry name" value="Nucleotidyltransferase substrate binding subunit/domain"/>
    <property type="match status" value="1"/>
</dbReference>
<keyword evidence="1 7" id="KW-0808">Transferase</keyword>
<evidence type="ECO:0000256" key="1">
    <source>
        <dbReference type="ARBA" id="ARBA00022679"/>
    </source>
</evidence>
<keyword evidence="12" id="KW-1185">Reference proteome</keyword>
<dbReference type="Proteomes" id="UP001501676">
    <property type="component" value="Unassembled WGS sequence"/>
</dbReference>
<comment type="similarity">
    <text evidence="7">Belongs to the GlnD family.</text>
</comment>
<feature type="compositionally biased region" description="Basic and acidic residues" evidence="8">
    <location>
        <begin position="1"/>
        <end position="21"/>
    </location>
</feature>
<evidence type="ECO:0000313" key="11">
    <source>
        <dbReference type="EMBL" id="GAA3391070.1"/>
    </source>
</evidence>
<dbReference type="NCBIfam" id="NF002895">
    <property type="entry name" value="PRK03381.1"/>
    <property type="match status" value="1"/>
</dbReference>
<dbReference type="Pfam" id="PF01966">
    <property type="entry name" value="HD"/>
    <property type="match status" value="1"/>
</dbReference>
<dbReference type="SUPFAM" id="SSF81301">
    <property type="entry name" value="Nucleotidyltransferase"/>
    <property type="match status" value="1"/>
</dbReference>
<comment type="caution">
    <text evidence="11">The sequence shown here is derived from an EMBL/GenBank/DDBJ whole genome shotgun (WGS) entry which is preliminary data.</text>
</comment>
<accession>A0ABP6T2X3</accession>
<evidence type="ECO:0000259" key="10">
    <source>
        <dbReference type="PROSITE" id="PS51831"/>
    </source>
</evidence>
<dbReference type="InterPro" id="IPR045865">
    <property type="entry name" value="ACT-like_dom_sf"/>
</dbReference>
<comment type="activity regulation">
    <text evidence="7">Uridylyltransferase (UTase) activity is inhibited by glutamine, while glutamine activates uridylyl-removing (UR) activity.</text>
</comment>
<comment type="function">
    <text evidence="7">Modifies, by uridylylation and deuridylylation, the PII regulatory proteins (GlnB and homologs), in response to the nitrogen status of the cell that GlnD senses through the glutamine level. Under low glutamine levels, catalyzes the conversion of the PII proteins and UTP to PII-UMP and PPi, while under higher glutamine levels, GlnD hydrolyzes PII-UMP to PII and UMP (deuridylylation). Thus, controls uridylylation state and activity of the PII proteins, and plays an important role in the regulation of nitrogen metabolism.</text>
</comment>
<dbReference type="PIRSF" id="PIRSF006288">
    <property type="entry name" value="PII_uridyltransf"/>
    <property type="match status" value="1"/>
</dbReference>
<evidence type="ECO:0000256" key="7">
    <source>
        <dbReference type="HAMAP-Rule" id="MF_00277"/>
    </source>
</evidence>
<dbReference type="Gene3D" id="1.10.3090.10">
    <property type="entry name" value="cca-adding enzyme, domain 2"/>
    <property type="match status" value="1"/>
</dbReference>
<evidence type="ECO:0000256" key="3">
    <source>
        <dbReference type="ARBA" id="ARBA00022737"/>
    </source>
</evidence>